<dbReference type="EMBL" id="CP136508">
    <property type="protein sequence ID" value="WUR15000.1"/>
    <property type="molecule type" value="Genomic_DNA"/>
</dbReference>
<evidence type="ECO:0000313" key="1">
    <source>
        <dbReference type="EMBL" id="WUR15000.1"/>
    </source>
</evidence>
<proteinExistence type="predicted"/>
<protein>
    <submittedName>
        <fullName evidence="1">Uncharacterized protein</fullName>
    </submittedName>
</protein>
<evidence type="ECO:0000313" key="2">
    <source>
        <dbReference type="Proteomes" id="UP000321323"/>
    </source>
</evidence>
<dbReference type="Gene3D" id="2.40.30.10">
    <property type="entry name" value="Translation factors"/>
    <property type="match status" value="1"/>
</dbReference>
<organism evidence="1 2">
    <name type="scientific">[Empedobacter] haloabium</name>
    <dbReference type="NCBI Taxonomy" id="592317"/>
    <lineage>
        <taxon>Bacteria</taxon>
        <taxon>Pseudomonadati</taxon>
        <taxon>Pseudomonadota</taxon>
        <taxon>Betaproteobacteria</taxon>
        <taxon>Burkholderiales</taxon>
        <taxon>Oxalobacteraceae</taxon>
        <taxon>Telluria group</taxon>
        <taxon>Telluria group incertae sedis</taxon>
    </lineage>
</organism>
<keyword evidence="2" id="KW-1185">Reference proteome</keyword>
<accession>A0ABZ1URQ9</accession>
<dbReference type="Proteomes" id="UP000321323">
    <property type="component" value="Chromosome"/>
</dbReference>
<name>A0ABZ1URQ9_9BURK</name>
<sequence>MQPDALIAIRFLPPDEGGRAEPASGRWFGCPLFIEGEGFDCRLLLDGQVLQPGKSYELPVKFLRRENAEERLRVGAPVTLWEGKTIATGTISHVYPAALAMEL</sequence>
<reference evidence="1 2" key="1">
    <citation type="journal article" date="2019" name="Int. J. Syst. Evol. Microbiol.">
        <title>The Draft Whole-Genome Sequence of the Antibiotic Producer Empedobacter haloabium ATCC 31962 Provides Indications for Its Taxonomic Reclassification.</title>
        <authorList>
            <person name="Miess H."/>
            <person name="Arlt P."/>
            <person name="Apel A.K."/>
            <person name="Weber T."/>
            <person name="Nieselt K."/>
            <person name="Hanssen F."/>
            <person name="Czemmel S."/>
            <person name="Nahnsen S."/>
            <person name="Gross H."/>
        </authorList>
    </citation>
    <scope>NUCLEOTIDE SEQUENCE [LARGE SCALE GENOMIC DNA]</scope>
    <source>
        <strain evidence="1 2">ATCC 31962</strain>
    </source>
</reference>
<gene>
    <name evidence="1" type="ORF">E7V67_007800</name>
</gene>